<dbReference type="InterPro" id="IPR006054">
    <property type="entry name" value="DnaQ"/>
</dbReference>
<dbReference type="PROSITE" id="PS52050">
    <property type="entry name" value="WYL"/>
    <property type="match status" value="1"/>
</dbReference>
<dbReference type="GO" id="GO:0003887">
    <property type="term" value="F:DNA-directed DNA polymerase activity"/>
    <property type="evidence" value="ECO:0007669"/>
    <property type="project" value="UniProtKB-EC"/>
</dbReference>
<dbReference type="KEGG" id="svp:Pan189_13500"/>
<protein>
    <submittedName>
        <fullName evidence="4">DNA polymerase III PolC-type</fullName>
        <ecNumber evidence="4">2.7.7.7</ecNumber>
    </submittedName>
</protein>
<dbReference type="GO" id="GO:0045004">
    <property type="term" value="P:DNA replication proofreading"/>
    <property type="evidence" value="ECO:0007669"/>
    <property type="project" value="TreeGrafter"/>
</dbReference>
<dbReference type="RefSeq" id="WP_145363141.1">
    <property type="nucleotide sequence ID" value="NZ_CP036268.1"/>
</dbReference>
<organism evidence="4 5">
    <name type="scientific">Stratiformator vulcanicus</name>
    <dbReference type="NCBI Taxonomy" id="2527980"/>
    <lineage>
        <taxon>Bacteria</taxon>
        <taxon>Pseudomonadati</taxon>
        <taxon>Planctomycetota</taxon>
        <taxon>Planctomycetia</taxon>
        <taxon>Planctomycetales</taxon>
        <taxon>Planctomycetaceae</taxon>
        <taxon>Stratiformator</taxon>
    </lineage>
</organism>
<evidence type="ECO:0000256" key="2">
    <source>
        <dbReference type="ARBA" id="ARBA00026073"/>
    </source>
</evidence>
<dbReference type="OrthoDB" id="9813328at2"/>
<reference evidence="4 5" key="1">
    <citation type="submission" date="2019-02" db="EMBL/GenBank/DDBJ databases">
        <title>Deep-cultivation of Planctomycetes and their phenomic and genomic characterization uncovers novel biology.</title>
        <authorList>
            <person name="Wiegand S."/>
            <person name="Jogler M."/>
            <person name="Boedeker C."/>
            <person name="Pinto D."/>
            <person name="Vollmers J."/>
            <person name="Rivas-Marin E."/>
            <person name="Kohn T."/>
            <person name="Peeters S.H."/>
            <person name="Heuer A."/>
            <person name="Rast P."/>
            <person name="Oberbeckmann S."/>
            <person name="Bunk B."/>
            <person name="Jeske O."/>
            <person name="Meyerdierks A."/>
            <person name="Storesund J.E."/>
            <person name="Kallscheuer N."/>
            <person name="Luecker S."/>
            <person name="Lage O.M."/>
            <person name="Pohl T."/>
            <person name="Merkel B.J."/>
            <person name="Hornburger P."/>
            <person name="Mueller R.-W."/>
            <person name="Bruemmer F."/>
            <person name="Labrenz M."/>
            <person name="Spormann A.M."/>
            <person name="Op den Camp H."/>
            <person name="Overmann J."/>
            <person name="Amann R."/>
            <person name="Jetten M.S.M."/>
            <person name="Mascher T."/>
            <person name="Medema M.H."/>
            <person name="Devos D.P."/>
            <person name="Kaster A.-K."/>
            <person name="Ovreas L."/>
            <person name="Rohde M."/>
            <person name="Galperin M.Y."/>
            <person name="Jogler C."/>
        </authorList>
    </citation>
    <scope>NUCLEOTIDE SEQUENCE [LARGE SCALE GENOMIC DNA]</scope>
    <source>
        <strain evidence="4 5">Pan189</strain>
    </source>
</reference>
<evidence type="ECO:0000313" key="4">
    <source>
        <dbReference type="EMBL" id="QDT36986.1"/>
    </source>
</evidence>
<dbReference type="PANTHER" id="PTHR30231:SF41">
    <property type="entry name" value="DNA POLYMERASE III SUBUNIT EPSILON"/>
    <property type="match status" value="1"/>
</dbReference>
<dbReference type="InterPro" id="IPR036397">
    <property type="entry name" value="RNaseH_sf"/>
</dbReference>
<dbReference type="CDD" id="cd06127">
    <property type="entry name" value="DEDDh"/>
    <property type="match status" value="1"/>
</dbReference>
<dbReference type="GO" id="GO:0008408">
    <property type="term" value="F:3'-5' exonuclease activity"/>
    <property type="evidence" value="ECO:0007669"/>
    <property type="project" value="TreeGrafter"/>
</dbReference>
<gene>
    <name evidence="4" type="primary">polC</name>
    <name evidence="4" type="ORF">Pan189_13500</name>
</gene>
<dbReference type="SUPFAM" id="SSF53098">
    <property type="entry name" value="Ribonuclease H-like"/>
    <property type="match status" value="1"/>
</dbReference>
<dbReference type="GO" id="GO:0005829">
    <property type="term" value="C:cytosol"/>
    <property type="evidence" value="ECO:0007669"/>
    <property type="project" value="TreeGrafter"/>
</dbReference>
<dbReference type="PANTHER" id="PTHR30231">
    <property type="entry name" value="DNA POLYMERASE III SUBUNIT EPSILON"/>
    <property type="match status" value="1"/>
</dbReference>
<dbReference type="EMBL" id="CP036268">
    <property type="protein sequence ID" value="QDT36986.1"/>
    <property type="molecule type" value="Genomic_DNA"/>
</dbReference>
<sequence>MRELLSQRSLGDIEFVAFDLETTGCSAAFGEIVEVGAVRFRADGTELGRFEQLVNPGREIPPEVIRVHGITDAMVVDAPAIDDVLPQLIDFFGSAESTILMAHNAAFDVGFVSAALAKTSTVPPVHQVIDSVRLARRRFRGLPSYSLKALTRAFAVTRSSEHRGLDDSLALKEVFLNLTALPPQPRLAADLLALSPSHHFSAQIPQRRPYRPARSSRSRVVDDSDLPAEARGIADAISSGARLSIVYDGGSRSGCARSVTPLEIIRGRGASYLLAFCHRDGKRKQYRLDRILEYKVEADADSSAEPSRSLMP</sequence>
<keyword evidence="5" id="KW-1185">Reference proteome</keyword>
<dbReference type="InterPro" id="IPR013520">
    <property type="entry name" value="Ribonucl_H"/>
</dbReference>
<dbReference type="InterPro" id="IPR012337">
    <property type="entry name" value="RNaseH-like_sf"/>
</dbReference>
<evidence type="ECO:0000259" key="3">
    <source>
        <dbReference type="SMART" id="SM00479"/>
    </source>
</evidence>
<evidence type="ECO:0000313" key="5">
    <source>
        <dbReference type="Proteomes" id="UP000317318"/>
    </source>
</evidence>
<comment type="function">
    <text evidence="1">DNA polymerase III is a complex, multichain enzyme responsible for most of the replicative synthesis in bacteria. The epsilon subunit contain the editing function and is a proofreading 3'-5' exonuclease.</text>
</comment>
<feature type="domain" description="Exonuclease" evidence="3">
    <location>
        <begin position="14"/>
        <end position="184"/>
    </location>
</feature>
<comment type="subunit">
    <text evidence="2">DNA polymerase III contains a core (composed of alpha, epsilon and theta chains) that associates with a tau subunit. This core dimerizes to form the POLIII' complex. PolIII' associates with the gamma complex (composed of gamma, delta, delta', psi and chi chains) and with the beta chain to form the complete DNA polymerase III complex.</text>
</comment>
<dbReference type="NCBIfam" id="TIGR00573">
    <property type="entry name" value="dnaq"/>
    <property type="match status" value="1"/>
</dbReference>
<dbReference type="FunFam" id="3.30.420.10:FF:000045">
    <property type="entry name" value="3'-5' exonuclease DinG"/>
    <property type="match status" value="1"/>
</dbReference>
<keyword evidence="4" id="KW-0808">Transferase</keyword>
<dbReference type="Pfam" id="PF13280">
    <property type="entry name" value="WYL"/>
    <property type="match status" value="1"/>
</dbReference>
<dbReference type="Gene3D" id="3.30.420.10">
    <property type="entry name" value="Ribonuclease H-like superfamily/Ribonuclease H"/>
    <property type="match status" value="1"/>
</dbReference>
<dbReference type="SMART" id="SM00479">
    <property type="entry name" value="EXOIII"/>
    <property type="match status" value="1"/>
</dbReference>
<dbReference type="GO" id="GO:0003677">
    <property type="term" value="F:DNA binding"/>
    <property type="evidence" value="ECO:0007669"/>
    <property type="project" value="InterPro"/>
</dbReference>
<proteinExistence type="predicted"/>
<accession>A0A517QZA8</accession>
<dbReference type="Proteomes" id="UP000317318">
    <property type="component" value="Chromosome"/>
</dbReference>
<evidence type="ECO:0000256" key="1">
    <source>
        <dbReference type="ARBA" id="ARBA00025483"/>
    </source>
</evidence>
<dbReference type="EC" id="2.7.7.7" evidence="4"/>
<dbReference type="Pfam" id="PF00929">
    <property type="entry name" value="RNase_T"/>
    <property type="match status" value="1"/>
</dbReference>
<name>A0A517QZA8_9PLAN</name>
<keyword evidence="4" id="KW-0548">Nucleotidyltransferase</keyword>
<dbReference type="AlphaFoldDB" id="A0A517QZA8"/>
<dbReference type="InterPro" id="IPR026881">
    <property type="entry name" value="WYL_dom"/>
</dbReference>